<dbReference type="EMBL" id="CP013928">
    <property type="protein sequence ID" value="AMJ79029.1"/>
    <property type="molecule type" value="Genomic_DNA"/>
</dbReference>
<dbReference type="Proteomes" id="UP000061468">
    <property type="component" value="Chromosome"/>
</dbReference>
<dbReference type="AlphaFoldDB" id="A0AAC9ADN5"/>
<feature type="transmembrane region" description="Helical" evidence="1">
    <location>
        <begin position="101"/>
        <end position="122"/>
    </location>
</feature>
<reference evidence="4 5" key="1">
    <citation type="submission" date="2015-12" db="EMBL/GenBank/DDBJ databases">
        <title>Intraspecies pangenome expansion in the marine bacterium Alteromonas.</title>
        <authorList>
            <person name="Lopez-Perez M."/>
            <person name="Rodriguez-Valera F."/>
        </authorList>
    </citation>
    <scope>NUCLEOTIDE SEQUENCE [LARGE SCALE GENOMIC DNA]</scope>
    <source>
        <strain evidence="4 5">UM8</strain>
    </source>
</reference>
<evidence type="ECO:0000259" key="3">
    <source>
        <dbReference type="Pfam" id="PF21001"/>
    </source>
</evidence>
<feature type="transmembrane region" description="Helical" evidence="1">
    <location>
        <begin position="12"/>
        <end position="38"/>
    </location>
</feature>
<evidence type="ECO:0000259" key="2">
    <source>
        <dbReference type="Pfam" id="PF07290"/>
    </source>
</evidence>
<gene>
    <name evidence="4" type="ORF">AV942_12360</name>
</gene>
<keyword evidence="1" id="KW-0812">Transmembrane</keyword>
<dbReference type="RefSeq" id="WP_015067511.1">
    <property type="nucleotide sequence ID" value="NZ_CAXGIV010000049.1"/>
</dbReference>
<accession>A0AAC9ADN5</accession>
<feature type="domain" description="Inner membrane protein YqiJ N-terminal" evidence="3">
    <location>
        <begin position="10"/>
        <end position="115"/>
    </location>
</feature>
<feature type="domain" description="Inner membrane protein YqiJ OB-fold" evidence="2">
    <location>
        <begin position="138"/>
        <end position="200"/>
    </location>
</feature>
<dbReference type="InterPro" id="IPR010840">
    <property type="entry name" value="YqiJ_OB"/>
</dbReference>
<organism evidence="4 5">
    <name type="scientific">Alteromonas mediterranea</name>
    <dbReference type="NCBI Taxonomy" id="314275"/>
    <lineage>
        <taxon>Bacteria</taxon>
        <taxon>Pseudomonadati</taxon>
        <taxon>Pseudomonadota</taxon>
        <taxon>Gammaproteobacteria</taxon>
        <taxon>Alteromonadales</taxon>
        <taxon>Alteromonadaceae</taxon>
        <taxon>Alteromonas/Salinimonas group</taxon>
        <taxon>Alteromonas</taxon>
    </lineage>
</organism>
<evidence type="ECO:0000313" key="5">
    <source>
        <dbReference type="Proteomes" id="UP000061468"/>
    </source>
</evidence>
<feature type="transmembrane region" description="Helical" evidence="1">
    <location>
        <begin position="68"/>
        <end position="89"/>
    </location>
</feature>
<name>A0AAC9ADN5_9ALTE</name>
<sequence>MTDVLLSPSNFWFSIALIAVFIVFVLELIGTIFGASVLGVGDDFGELDSEGFLNTAFANFLNINKVPFLIYLIVLLTVFGLSGLLINGLSATVLSVTPPSLISVPLAFLLGLFITAKTVHIISSLLPTIESSAVNSDEFVGSVAEITIGKASRGNPAEAKFTDCYSQPHFVLVEPFEEEELFSQGERVILIQKNKHSWLATRYL</sequence>
<keyword evidence="1" id="KW-1133">Transmembrane helix</keyword>
<evidence type="ECO:0000313" key="4">
    <source>
        <dbReference type="EMBL" id="AMJ79029.1"/>
    </source>
</evidence>
<dbReference type="Pfam" id="PF07290">
    <property type="entry name" value="YqiJ_OB"/>
    <property type="match status" value="1"/>
</dbReference>
<dbReference type="InterPro" id="IPR048376">
    <property type="entry name" value="YqiJ_N"/>
</dbReference>
<dbReference type="Pfam" id="PF21001">
    <property type="entry name" value="YqiJ_N"/>
    <property type="match status" value="1"/>
</dbReference>
<evidence type="ECO:0000256" key="1">
    <source>
        <dbReference type="SAM" id="Phobius"/>
    </source>
</evidence>
<proteinExistence type="predicted"/>
<keyword evidence="1" id="KW-0472">Membrane</keyword>
<protein>
    <recommendedName>
        <fullName evidence="6">DUF1449 domain-containing protein</fullName>
    </recommendedName>
</protein>
<evidence type="ECO:0008006" key="6">
    <source>
        <dbReference type="Google" id="ProtNLM"/>
    </source>
</evidence>